<dbReference type="GO" id="GO:0003924">
    <property type="term" value="F:GTPase activity"/>
    <property type="evidence" value="ECO:0007669"/>
    <property type="project" value="InterPro"/>
</dbReference>
<dbReference type="InterPro" id="IPR027417">
    <property type="entry name" value="P-loop_NTPase"/>
</dbReference>
<accession>A0A0A1UGW0</accession>
<reference evidence="2 3" key="1">
    <citation type="submission" date="2012-10" db="EMBL/GenBank/DDBJ databases">
        <authorList>
            <person name="Zafar N."/>
            <person name="Inman J."/>
            <person name="Hall N."/>
            <person name="Lorenzi H."/>
            <person name="Caler E."/>
        </authorList>
    </citation>
    <scope>NUCLEOTIDE SEQUENCE [LARGE SCALE GENOMIC DNA]</scope>
    <source>
        <strain evidence="2 3">IP1</strain>
    </source>
</reference>
<proteinExistence type="predicted"/>
<dbReference type="RefSeq" id="XP_004261980.1">
    <property type="nucleotide sequence ID" value="XM_004261932.1"/>
</dbReference>
<dbReference type="GeneID" id="14894124"/>
<gene>
    <name evidence="2" type="ORF">EIN_429850</name>
</gene>
<evidence type="ECO:0000313" key="2">
    <source>
        <dbReference type="EMBL" id="ELP95209.1"/>
    </source>
</evidence>
<dbReference type="EMBL" id="KB206168">
    <property type="protein sequence ID" value="ELP95209.1"/>
    <property type="molecule type" value="Genomic_DNA"/>
</dbReference>
<sequence>MAQQTKTKEKSVHVVLIGLPKTGKTALASQFCNREVPTEYIPTAQNTAMDTTLQVGKNTYRFIFDDCSGDYLLNSRTTANSILSKGKIHIFVISPTESDSAEYIQGFFKETGKESDPIYRFVYSTHADCPDEDGIVQACKEFIPDDCKLFEYDVFKQKDQIISNFTDFVKRAVVEHPELFEGCSATGEKKKKAETKEEPKEKKGEKEKKGDGEKKGKCQIL</sequence>
<dbReference type="GO" id="GO:0005525">
    <property type="term" value="F:GTP binding"/>
    <property type="evidence" value="ECO:0007669"/>
    <property type="project" value="InterPro"/>
</dbReference>
<dbReference type="Proteomes" id="UP000014680">
    <property type="component" value="Unassembled WGS sequence"/>
</dbReference>
<dbReference type="VEuPathDB" id="AmoebaDB:EIN_429850"/>
<dbReference type="CDD" id="cd00882">
    <property type="entry name" value="Ras_like_GTPase"/>
    <property type="match status" value="1"/>
</dbReference>
<keyword evidence="3" id="KW-1185">Reference proteome</keyword>
<organism evidence="2 3">
    <name type="scientific">Entamoeba invadens IP1</name>
    <dbReference type="NCBI Taxonomy" id="370355"/>
    <lineage>
        <taxon>Eukaryota</taxon>
        <taxon>Amoebozoa</taxon>
        <taxon>Evosea</taxon>
        <taxon>Archamoebae</taxon>
        <taxon>Mastigamoebida</taxon>
        <taxon>Entamoebidae</taxon>
        <taxon>Entamoeba</taxon>
    </lineage>
</organism>
<dbReference type="KEGG" id="eiv:EIN_429850"/>
<evidence type="ECO:0000313" key="3">
    <source>
        <dbReference type="Proteomes" id="UP000014680"/>
    </source>
</evidence>
<name>A0A0A1UGW0_ENTIV</name>
<dbReference type="SUPFAM" id="SSF52540">
    <property type="entry name" value="P-loop containing nucleoside triphosphate hydrolases"/>
    <property type="match status" value="1"/>
</dbReference>
<protein>
    <submittedName>
        <fullName evidence="2">Uncharacterized protein</fullName>
    </submittedName>
</protein>
<dbReference type="InterPro" id="IPR001806">
    <property type="entry name" value="Small_GTPase"/>
</dbReference>
<feature type="region of interest" description="Disordered" evidence="1">
    <location>
        <begin position="185"/>
        <end position="221"/>
    </location>
</feature>
<dbReference type="AlphaFoldDB" id="A0A0A1UGW0"/>
<dbReference type="Pfam" id="PF00071">
    <property type="entry name" value="Ras"/>
    <property type="match status" value="1"/>
</dbReference>
<evidence type="ECO:0000256" key="1">
    <source>
        <dbReference type="SAM" id="MobiDB-lite"/>
    </source>
</evidence>
<dbReference type="OrthoDB" id="30047at2759"/>
<feature type="compositionally biased region" description="Basic and acidic residues" evidence="1">
    <location>
        <begin position="194"/>
        <end position="221"/>
    </location>
</feature>
<dbReference type="Gene3D" id="3.40.50.300">
    <property type="entry name" value="P-loop containing nucleotide triphosphate hydrolases"/>
    <property type="match status" value="1"/>
</dbReference>